<dbReference type="RefSeq" id="WP_124234533.1">
    <property type="nucleotide sequence ID" value="NZ_RHHM01000017.1"/>
</dbReference>
<dbReference type="Proteomes" id="UP000279457">
    <property type="component" value="Unassembled WGS sequence"/>
</dbReference>
<dbReference type="HAMAP" id="MF_02215">
    <property type="entry name" value="UbiJ"/>
    <property type="match status" value="1"/>
</dbReference>
<protein>
    <recommendedName>
        <fullName evidence="1">Ubiquinone biosynthesis accessory factor UbiJ</fullName>
    </recommendedName>
</protein>
<dbReference type="OrthoDB" id="5801225at2"/>
<comment type="function">
    <text evidence="1">Required for ubiquinone (coenzyme Q) biosynthesis. Binds hydrophobic ubiquinone biosynthetic intermediates via its SCP2 domain and is essential for the stability of the Ubi complex. May constitute a docking platform where Ubi enzymes assemble and access their SCP2-bound polyprenyl substrates.</text>
</comment>
<comment type="subcellular location">
    <subcellularLocation>
        <location evidence="1">Cytoplasm</location>
    </subcellularLocation>
</comment>
<keyword evidence="1" id="KW-0831">Ubiquinone biosynthesis</keyword>
<evidence type="ECO:0000313" key="3">
    <source>
        <dbReference type="EMBL" id="RQM36801.1"/>
    </source>
</evidence>
<evidence type="ECO:0000259" key="2">
    <source>
        <dbReference type="Pfam" id="PF02036"/>
    </source>
</evidence>
<dbReference type="PANTHER" id="PTHR38693">
    <property type="entry name" value="UBIQUINONE BIOSYNTHESIS PROTEIN UBIJ"/>
    <property type="match status" value="1"/>
</dbReference>
<comment type="caution">
    <text evidence="3">The sequence shown here is derived from an EMBL/GenBank/DDBJ whole genome shotgun (WGS) entry which is preliminary data.</text>
</comment>
<evidence type="ECO:0000256" key="1">
    <source>
        <dbReference type="HAMAP-Rule" id="MF_02215"/>
    </source>
</evidence>
<evidence type="ECO:0000313" key="4">
    <source>
        <dbReference type="Proteomes" id="UP000279457"/>
    </source>
</evidence>
<comment type="similarity">
    <text evidence="1">Belongs to the UbiJ family.</text>
</comment>
<dbReference type="GO" id="GO:0006744">
    <property type="term" value="P:ubiquinone biosynthetic process"/>
    <property type="evidence" value="ECO:0007669"/>
    <property type="project" value="UniProtKB-UniRule"/>
</dbReference>
<organism evidence="3 4">
    <name type="scientific">Erwinia psidii</name>
    <dbReference type="NCBI Taxonomy" id="69224"/>
    <lineage>
        <taxon>Bacteria</taxon>
        <taxon>Pseudomonadati</taxon>
        <taxon>Pseudomonadota</taxon>
        <taxon>Gammaproteobacteria</taxon>
        <taxon>Enterobacterales</taxon>
        <taxon>Erwiniaceae</taxon>
        <taxon>Erwinia</taxon>
    </lineage>
</organism>
<reference evidence="3 4" key="1">
    <citation type="submission" date="2018-10" db="EMBL/GenBank/DDBJ databases">
        <title>Draft genome sequence for the type isolate of Erwinia psidii, agent causal of bacterial blight in guava (Psidium guajava) and wilt and die-back of Eucalyptus spp.</title>
        <authorList>
            <person name="Hermenegildo P.S."/>
            <person name="Santos S.A."/>
            <person name="Guimaraes L.M.S."/>
            <person name="Vidigal P.M.P."/>
            <person name="Pereira I.C."/>
            <person name="Badel J.L."/>
            <person name="Alfenas-Zerbini P."/>
            <person name="Ferreira M.A.S.V."/>
            <person name="Alfenas A.C."/>
        </authorList>
    </citation>
    <scope>NUCLEOTIDE SEQUENCE [LARGE SCALE GENOMIC DNA]</scope>
    <source>
        <strain evidence="3 4">IBSBF 435</strain>
    </source>
</reference>
<proteinExistence type="inferred from homology"/>
<dbReference type="EMBL" id="RHHM01000017">
    <property type="protein sequence ID" value="RQM36801.1"/>
    <property type="molecule type" value="Genomic_DNA"/>
</dbReference>
<accession>A0A3N6SDW8</accession>
<dbReference type="InterPro" id="IPR038989">
    <property type="entry name" value="UbiJ"/>
</dbReference>
<feature type="domain" description="SCP2" evidence="2">
    <location>
        <begin position="15"/>
        <end position="113"/>
    </location>
</feature>
<keyword evidence="4" id="KW-1185">Reference proteome</keyword>
<dbReference type="InterPro" id="IPR036527">
    <property type="entry name" value="SCP2_sterol-bd_dom_sf"/>
</dbReference>
<name>A0A3N6SDW8_9GAMM</name>
<dbReference type="AlphaFoldDB" id="A0A3N6SDW8"/>
<dbReference type="InterPro" id="IPR003033">
    <property type="entry name" value="SCP2_sterol-bd_dom"/>
</dbReference>
<sequence length="201" mass="22418">MTLMPLLTAGLETALNQVLYRDRSLKAARQRLKGKTLAIELTELPQSVIFIFGENQVDVLGEWSEAPDCLVKTRLSTLPRLRDRQRLTSMIRSGELEVEGDLQVVQQFSALIDLAELDPAEYLAPWTGDIAAQGIGQFAQRGIGLVRHNLKCRQGYLSQALTEEWQLAPGGLELAWFAGEVDALNDKFAALQRRLDALEDK</sequence>
<dbReference type="GO" id="GO:0005737">
    <property type="term" value="C:cytoplasm"/>
    <property type="evidence" value="ECO:0007669"/>
    <property type="project" value="UniProtKB-SubCell"/>
</dbReference>
<dbReference type="UniPathway" id="UPA00232"/>
<gene>
    <name evidence="1" type="primary">ubiJ</name>
    <name evidence="3" type="ORF">EB241_18795</name>
</gene>
<dbReference type="Pfam" id="PF02036">
    <property type="entry name" value="SCP2"/>
    <property type="match status" value="1"/>
</dbReference>
<comment type="pathway">
    <text evidence="1">Cofactor biosynthesis; ubiquinone biosynthesis.</text>
</comment>
<dbReference type="PANTHER" id="PTHR38693:SF1">
    <property type="entry name" value="UBIQUINONE BIOSYNTHESIS ACCESSORY FACTOR UBIJ"/>
    <property type="match status" value="1"/>
</dbReference>
<keyword evidence="1" id="KW-0963">Cytoplasm</keyword>
<dbReference type="SUPFAM" id="SSF55718">
    <property type="entry name" value="SCP-like"/>
    <property type="match status" value="1"/>
</dbReference>